<feature type="transmembrane region" description="Helical" evidence="9">
    <location>
        <begin position="793"/>
        <end position="816"/>
    </location>
</feature>
<dbReference type="GO" id="GO:0008519">
    <property type="term" value="F:ammonium channel activity"/>
    <property type="evidence" value="ECO:0007669"/>
    <property type="project" value="InterPro"/>
</dbReference>
<dbReference type="AlphaFoldDB" id="A0AAD5LZ34"/>
<feature type="transmembrane region" description="Helical" evidence="9">
    <location>
        <begin position="686"/>
        <end position="706"/>
    </location>
</feature>
<keyword evidence="5 9" id="KW-1133">Transmembrane helix</keyword>
<name>A0AAD5LZ34_PYTIN</name>
<evidence type="ECO:0000256" key="4">
    <source>
        <dbReference type="ARBA" id="ARBA00022692"/>
    </source>
</evidence>
<accession>A0AAD5LZ34</accession>
<dbReference type="SUPFAM" id="SSF111352">
    <property type="entry name" value="Ammonium transporter"/>
    <property type="match status" value="2"/>
</dbReference>
<evidence type="ECO:0000256" key="1">
    <source>
        <dbReference type="ARBA" id="ARBA00004141"/>
    </source>
</evidence>
<evidence type="ECO:0000256" key="8">
    <source>
        <dbReference type="SAM" id="MobiDB-lite"/>
    </source>
</evidence>
<evidence type="ECO:0000256" key="5">
    <source>
        <dbReference type="ARBA" id="ARBA00022989"/>
    </source>
</evidence>
<dbReference type="InterPro" id="IPR024041">
    <property type="entry name" value="NH4_transpt_AmtB-like_dom"/>
</dbReference>
<dbReference type="InterPro" id="IPR018047">
    <property type="entry name" value="Ammonium_transpt_CS"/>
</dbReference>
<proteinExistence type="inferred from homology"/>
<feature type="transmembrane region" description="Helical" evidence="9">
    <location>
        <begin position="377"/>
        <end position="398"/>
    </location>
</feature>
<feature type="transmembrane region" description="Helical" evidence="9">
    <location>
        <begin position="293"/>
        <end position="314"/>
    </location>
</feature>
<feature type="transmembrane region" description="Helical" evidence="9">
    <location>
        <begin position="605"/>
        <end position="626"/>
    </location>
</feature>
<evidence type="ECO:0000313" key="12">
    <source>
        <dbReference type="EMBL" id="KAJ0398385.1"/>
    </source>
</evidence>
<dbReference type="EMBL" id="JAKCXM010000218">
    <property type="protein sequence ID" value="KAJ0398385.1"/>
    <property type="molecule type" value="Genomic_DNA"/>
</dbReference>
<feature type="transmembrane region" description="Helical" evidence="9">
    <location>
        <begin position="920"/>
        <end position="945"/>
    </location>
</feature>
<feature type="signal peptide" evidence="10">
    <location>
        <begin position="1"/>
        <end position="25"/>
    </location>
</feature>
<keyword evidence="6 9" id="KW-0472">Membrane</keyword>
<dbReference type="PROSITE" id="PS01219">
    <property type="entry name" value="AMMONIUM_TRANSP"/>
    <property type="match status" value="2"/>
</dbReference>
<organism evidence="12 13">
    <name type="scientific">Pythium insidiosum</name>
    <name type="common">Pythiosis disease agent</name>
    <dbReference type="NCBI Taxonomy" id="114742"/>
    <lineage>
        <taxon>Eukaryota</taxon>
        <taxon>Sar</taxon>
        <taxon>Stramenopiles</taxon>
        <taxon>Oomycota</taxon>
        <taxon>Peronosporomycetes</taxon>
        <taxon>Pythiales</taxon>
        <taxon>Pythiaceae</taxon>
        <taxon>Pythium</taxon>
    </lineage>
</organism>
<feature type="compositionally biased region" description="Basic and acidic residues" evidence="8">
    <location>
        <begin position="1009"/>
        <end position="1023"/>
    </location>
</feature>
<evidence type="ECO:0000256" key="2">
    <source>
        <dbReference type="ARBA" id="ARBA00005887"/>
    </source>
</evidence>
<dbReference type="Gene3D" id="1.10.3430.10">
    <property type="entry name" value="Ammonium transporter AmtB like domains"/>
    <property type="match status" value="2"/>
</dbReference>
<dbReference type="GO" id="GO:0005886">
    <property type="term" value="C:plasma membrane"/>
    <property type="evidence" value="ECO:0007669"/>
    <property type="project" value="TreeGrafter"/>
</dbReference>
<reference evidence="12" key="1">
    <citation type="submission" date="2021-12" db="EMBL/GenBank/DDBJ databases">
        <title>Prjna785345.</title>
        <authorList>
            <person name="Rujirawat T."/>
            <person name="Krajaejun T."/>
        </authorList>
    </citation>
    <scope>NUCLEOTIDE SEQUENCE</scope>
    <source>
        <strain evidence="12">Pi057C3</strain>
    </source>
</reference>
<comment type="caution">
    <text evidence="12">The sequence shown here is derived from an EMBL/GenBank/DDBJ whole genome shotgun (WGS) entry which is preliminary data.</text>
</comment>
<dbReference type="NCBIfam" id="TIGR00836">
    <property type="entry name" value="amt"/>
    <property type="match status" value="2"/>
</dbReference>
<comment type="similarity">
    <text evidence="2">Belongs to the ammonia transporter channel (TC 1.A.11.2) family.</text>
</comment>
<feature type="transmembrane region" description="Helical" evidence="9">
    <location>
        <begin position="262"/>
        <end position="281"/>
    </location>
</feature>
<feature type="transmembrane region" description="Helical" evidence="9">
    <location>
        <begin position="656"/>
        <end position="679"/>
    </location>
</feature>
<feature type="transmembrane region" description="Helical" evidence="9">
    <location>
        <begin position="184"/>
        <end position="204"/>
    </location>
</feature>
<evidence type="ECO:0000256" key="10">
    <source>
        <dbReference type="SAM" id="SignalP"/>
    </source>
</evidence>
<feature type="transmembrane region" description="Helical" evidence="9">
    <location>
        <begin position="572"/>
        <end position="593"/>
    </location>
</feature>
<dbReference type="Pfam" id="PF00909">
    <property type="entry name" value="Ammonium_transp"/>
    <property type="match status" value="2"/>
</dbReference>
<feature type="region of interest" description="Disordered" evidence="8">
    <location>
        <begin position="975"/>
        <end position="1023"/>
    </location>
</feature>
<feature type="transmembrane region" description="Helical" evidence="9">
    <location>
        <begin position="854"/>
        <end position="873"/>
    </location>
</feature>
<feature type="transmembrane region" description="Helical" evidence="9">
    <location>
        <begin position="345"/>
        <end position="365"/>
    </location>
</feature>
<feature type="transmembrane region" description="Helical" evidence="9">
    <location>
        <begin position="224"/>
        <end position="250"/>
    </location>
</feature>
<keyword evidence="13" id="KW-1185">Reference proteome</keyword>
<evidence type="ECO:0000256" key="6">
    <source>
        <dbReference type="ARBA" id="ARBA00023136"/>
    </source>
</evidence>
<keyword evidence="10" id="KW-0732">Signal</keyword>
<dbReference type="PANTHER" id="PTHR43029">
    <property type="entry name" value="AMMONIUM TRANSPORTER MEP2"/>
    <property type="match status" value="1"/>
</dbReference>
<evidence type="ECO:0000256" key="9">
    <source>
        <dbReference type="SAM" id="Phobius"/>
    </source>
</evidence>
<evidence type="ECO:0000259" key="11">
    <source>
        <dbReference type="Pfam" id="PF00909"/>
    </source>
</evidence>
<keyword evidence="7" id="KW-0924">Ammonia transport</keyword>
<dbReference type="InterPro" id="IPR001905">
    <property type="entry name" value="Ammonium_transpt"/>
</dbReference>
<gene>
    <name evidence="12" type="ORF">P43SY_002137</name>
</gene>
<feature type="domain" description="Ammonium transporter AmtB-like" evidence="11">
    <location>
        <begin position="70"/>
        <end position="470"/>
    </location>
</feature>
<feature type="transmembrane region" description="Helical" evidence="9">
    <location>
        <begin position="730"/>
        <end position="752"/>
    </location>
</feature>
<evidence type="ECO:0000313" key="13">
    <source>
        <dbReference type="Proteomes" id="UP001209570"/>
    </source>
</evidence>
<dbReference type="PANTHER" id="PTHR43029:SF10">
    <property type="entry name" value="AMMONIUM TRANSPORTER MEP2"/>
    <property type="match status" value="1"/>
</dbReference>
<protein>
    <recommendedName>
        <fullName evidence="11">Ammonium transporter AmtB-like domain-containing protein</fullName>
    </recommendedName>
</protein>
<keyword evidence="3" id="KW-0813">Transport</keyword>
<feature type="transmembrane region" description="Helical" evidence="9">
    <location>
        <begin position="103"/>
        <end position="122"/>
    </location>
</feature>
<feature type="domain" description="Ammonium transporter AmtB-like" evidence="11">
    <location>
        <begin position="572"/>
        <end position="972"/>
    </location>
</feature>
<dbReference type="PROSITE" id="PS51257">
    <property type="entry name" value="PROKAR_LIPOPROTEIN"/>
    <property type="match status" value="1"/>
</dbReference>
<dbReference type="InterPro" id="IPR029020">
    <property type="entry name" value="Ammonium/urea_transptr"/>
</dbReference>
<feature type="transmembrane region" description="Helical" evidence="9">
    <location>
        <begin position="70"/>
        <end position="91"/>
    </location>
</feature>
<feature type="transmembrane region" description="Helical" evidence="9">
    <location>
        <begin position="418"/>
        <end position="443"/>
    </location>
</feature>
<keyword evidence="4 9" id="KW-0812">Transmembrane</keyword>
<feature type="transmembrane region" description="Helical" evidence="9">
    <location>
        <begin position="880"/>
        <end position="900"/>
    </location>
</feature>
<feature type="chain" id="PRO_5041941616" description="Ammonium transporter AmtB-like domain-containing protein" evidence="10">
    <location>
        <begin position="26"/>
        <end position="1023"/>
    </location>
</feature>
<sequence>MKPQSLRPLALSLLALSTLVAVACAQGVTPPECAASQYLNEDKTACVEFNSPFAKASNDLSAELNSGNTAWMLMSSALVMVMTPGVAFFYAGLAGEEMASNTMMMSFVSMALVSIQFFAYGYSNSFAMELFGWAGYKDVTGRAGGVYGIQIPNLVFALFQTQFAMITPALLSGGIVGRMKFGTYVLFVLLWSSLVYIPLARWMWSYKLNDNYELVAMGWEAKMGALDFAGGTVIHISSGFGALVAAIVVGKRYNHGEPVKPHNVPLVMIGLTLLWFGWFGFNAGSATAADGIAAVAAINTHLAASSGFLSWVAVEWFMHKKVDPCGAASGAVAGLVTITPGCGFVYPWAAVIFGICGAVVSFFAVHLKNHLRYDDTLDSFGIHGVAGFLGGMLTGLFATSDVNPATKGGAFYGNANQLWIQFKSQCVAAAYSAAVTFIILMALKYTIGLRVSEEKEIAGVDVSYHGGTAYSSPSLKRANPPTGDFSSLMTPADADKAVNGAVSSQAALLLSVVVATAVALVAGAAAADGSAAVECQPSQFYDAETKSCVDYSSRHEKASADRGVTLDSGNTAWMLMSSALVMIMTPGVAFFYAGLAGEEFASNTMMMSFVSMAIVSIQFFVFGYSVCFGQDLFGWAGYHDVSGAAGGLYGVKIPNAVFALFQTQFAMITPALISGGIVGRMKFGTFIIFTLLWTSIVYDPLVRWIWSYRLDRSFALVPAGWGAKMGTLDFAGGTVIEVASGFSGLVAAVVVGKRYNHGEAVKPHNVPLMMIGTSLIWFGWFGFNAGSAGAADAIAAIAAINTHLAGSAGFLTWMCLEWVLHKKMDPCGSASGAVAGLVCITPSCGYVLPWASLVFGIVGATVSFFAVQLKNYLRYDDTLDVFAIHGLAGFVGGLMTGLFATNKVNPNIKGGAFYGHGAQFLHQLVSFSVAAVYSMVGTFLILMLLKYTVGIRVSEEKEIAGVDLSYHGGTAYTGVSSQNSSRHGGKSSPLFRSANPPDGDFSQLMTPVPEDRAEATRDAEDMA</sequence>
<feature type="transmembrane region" description="Helical" evidence="9">
    <location>
        <begin position="321"/>
        <end position="339"/>
    </location>
</feature>
<feature type="transmembrane region" description="Helical" evidence="9">
    <location>
        <begin position="764"/>
        <end position="781"/>
    </location>
</feature>
<feature type="transmembrane region" description="Helical" evidence="9">
    <location>
        <begin position="506"/>
        <end position="527"/>
    </location>
</feature>
<dbReference type="FunFam" id="1.10.3430.10:FF:000011">
    <property type="entry name" value="Ammonium transporter"/>
    <property type="match status" value="2"/>
</dbReference>
<dbReference type="Proteomes" id="UP001209570">
    <property type="component" value="Unassembled WGS sequence"/>
</dbReference>
<feature type="transmembrane region" description="Helical" evidence="9">
    <location>
        <begin position="154"/>
        <end position="177"/>
    </location>
</feature>
<comment type="subcellular location">
    <subcellularLocation>
        <location evidence="1">Membrane</location>
        <topology evidence="1">Multi-pass membrane protein</topology>
    </subcellularLocation>
</comment>
<evidence type="ECO:0000256" key="3">
    <source>
        <dbReference type="ARBA" id="ARBA00022448"/>
    </source>
</evidence>
<evidence type="ECO:0000256" key="7">
    <source>
        <dbReference type="ARBA" id="ARBA00023177"/>
    </source>
</evidence>